<evidence type="ECO:0000313" key="2">
    <source>
        <dbReference type="Proteomes" id="UP000614200"/>
    </source>
</evidence>
<proteinExistence type="predicted"/>
<dbReference type="Proteomes" id="UP000614200">
    <property type="component" value="Unassembled WGS sequence"/>
</dbReference>
<organism evidence="1 2">
    <name type="scientific">Fusibacter ferrireducens</name>
    <dbReference type="NCBI Taxonomy" id="2785058"/>
    <lineage>
        <taxon>Bacteria</taxon>
        <taxon>Bacillati</taxon>
        <taxon>Bacillota</taxon>
        <taxon>Clostridia</taxon>
        <taxon>Eubacteriales</taxon>
        <taxon>Eubacteriales Family XII. Incertae Sedis</taxon>
        <taxon>Fusibacter</taxon>
    </lineage>
</organism>
<sequence length="52" mass="6094">MSQSNYSKCERGTQEFPSDLVEKVIEIVREARLKVEYTTDRELGLFNMPLLE</sequence>
<accession>A0ABR9ZU07</accession>
<name>A0ABR9ZU07_9FIRM</name>
<comment type="caution">
    <text evidence="1">The sequence shown here is derived from an EMBL/GenBank/DDBJ whole genome shotgun (WGS) entry which is preliminary data.</text>
</comment>
<gene>
    <name evidence="1" type="ORF">ISU02_12685</name>
</gene>
<evidence type="ECO:0000313" key="1">
    <source>
        <dbReference type="EMBL" id="MBF4693969.1"/>
    </source>
</evidence>
<reference evidence="1 2" key="1">
    <citation type="submission" date="2020-11" db="EMBL/GenBank/DDBJ databases">
        <title>Fusibacter basophilias sp. nov.</title>
        <authorList>
            <person name="Qiu D."/>
        </authorList>
    </citation>
    <scope>NUCLEOTIDE SEQUENCE [LARGE SCALE GENOMIC DNA]</scope>
    <source>
        <strain evidence="1 2">Q10-2</strain>
    </source>
</reference>
<keyword evidence="2" id="KW-1185">Reference proteome</keyword>
<protein>
    <submittedName>
        <fullName evidence="1">Uncharacterized protein</fullName>
    </submittedName>
</protein>
<dbReference type="EMBL" id="JADKNH010000007">
    <property type="protein sequence ID" value="MBF4693969.1"/>
    <property type="molecule type" value="Genomic_DNA"/>
</dbReference>
<dbReference type="RefSeq" id="WP_194702206.1">
    <property type="nucleotide sequence ID" value="NZ_JADKNH010000007.1"/>
</dbReference>